<evidence type="ECO:0000313" key="3">
    <source>
        <dbReference type="Proteomes" id="UP000442990"/>
    </source>
</evidence>
<evidence type="ECO:0000259" key="1">
    <source>
        <dbReference type="Pfam" id="PF04717"/>
    </source>
</evidence>
<feature type="domain" description="Gp5/Type VI secretion system Vgr protein OB-fold" evidence="1">
    <location>
        <begin position="13"/>
        <end position="87"/>
    </location>
</feature>
<dbReference type="InterPro" id="IPR037026">
    <property type="entry name" value="Vgr_OB-fold_dom_sf"/>
</dbReference>
<accession>A0A7J5DN01</accession>
<dbReference type="SUPFAM" id="SSF69255">
    <property type="entry name" value="gp5 N-terminal domain-like"/>
    <property type="match status" value="1"/>
</dbReference>
<name>A0A7J5DN01_9ACTN</name>
<dbReference type="Proteomes" id="UP000442990">
    <property type="component" value="Unassembled WGS sequence"/>
</dbReference>
<dbReference type="RefSeq" id="WP_151467583.1">
    <property type="nucleotide sequence ID" value="NZ_WBKG01000002.1"/>
</dbReference>
<protein>
    <submittedName>
        <fullName evidence="2">Baseplate assembly protein</fullName>
    </submittedName>
</protein>
<gene>
    <name evidence="2" type="ORF">F8144_02975</name>
</gene>
<proteinExistence type="predicted"/>
<dbReference type="AlphaFoldDB" id="A0A7J5DN01"/>
<reference evidence="2 3" key="1">
    <citation type="submission" date="2019-09" db="EMBL/GenBank/DDBJ databases">
        <title>Isolation and identification of active actinomycetes.</title>
        <authorList>
            <person name="Yu Z."/>
            <person name="Han C."/>
            <person name="Yu B."/>
        </authorList>
    </citation>
    <scope>NUCLEOTIDE SEQUENCE [LARGE SCALE GENOMIC DNA]</scope>
    <source>
        <strain evidence="2 3">NEAU-H2</strain>
    </source>
</reference>
<organism evidence="2 3">
    <name type="scientific">Streptomyces triticiradicis</name>
    <dbReference type="NCBI Taxonomy" id="2651189"/>
    <lineage>
        <taxon>Bacteria</taxon>
        <taxon>Bacillati</taxon>
        <taxon>Actinomycetota</taxon>
        <taxon>Actinomycetes</taxon>
        <taxon>Kitasatosporales</taxon>
        <taxon>Streptomycetaceae</taxon>
        <taxon>Streptomyces</taxon>
    </lineage>
</organism>
<keyword evidence="3" id="KW-1185">Reference proteome</keyword>
<dbReference type="EMBL" id="WBKG01000002">
    <property type="protein sequence ID" value="KAB1990054.1"/>
    <property type="molecule type" value="Genomic_DNA"/>
</dbReference>
<sequence>MAAEPARRYLGKYRGTVEDTADPLGIGRITAKVPDVLGDEPSTWALPSFPVAGPGMGHYAVPPSGAGVWLEFEQGDINFPVWTGCWYGSSAEVPQAADAGLTGRRNTVLQTGLQCRIVLSDDPETGLTLKAPNGASIVVNASGIHIDNGNGAKVSLSGNTVTINDDAFSVT</sequence>
<comment type="caution">
    <text evidence="2">The sequence shown here is derived from an EMBL/GenBank/DDBJ whole genome shotgun (WGS) entry which is preliminary data.</text>
</comment>
<dbReference type="Pfam" id="PF04717">
    <property type="entry name" value="Phage_base_V"/>
    <property type="match status" value="1"/>
</dbReference>
<evidence type="ECO:0000313" key="2">
    <source>
        <dbReference type="EMBL" id="KAB1990054.1"/>
    </source>
</evidence>
<dbReference type="InterPro" id="IPR006531">
    <property type="entry name" value="Gp5/Vgr_OB"/>
</dbReference>
<dbReference type="Gene3D" id="2.40.50.230">
    <property type="entry name" value="Gp5 N-terminal domain"/>
    <property type="match status" value="1"/>
</dbReference>